<dbReference type="InterPro" id="IPR001579">
    <property type="entry name" value="Glyco_hydro_18_chit_AS"/>
</dbReference>
<dbReference type="AlphaFoldDB" id="A0A7W3P5S7"/>
<keyword evidence="5" id="KW-0732">Signal</keyword>
<dbReference type="InterPro" id="IPR001223">
    <property type="entry name" value="Glyco_hydro18_cat"/>
</dbReference>
<protein>
    <recommendedName>
        <fullName evidence="6">GH18 domain-containing protein</fullName>
    </recommendedName>
</protein>
<evidence type="ECO:0000256" key="2">
    <source>
        <dbReference type="ARBA" id="ARBA00023295"/>
    </source>
</evidence>
<evidence type="ECO:0000256" key="3">
    <source>
        <dbReference type="RuleBase" id="RU000489"/>
    </source>
</evidence>
<keyword evidence="1 3" id="KW-0378">Hydrolase</keyword>
<name>A0A7W3P5S7_9ACTN</name>
<feature type="chain" id="PRO_5039126699" description="GH18 domain-containing protein" evidence="5">
    <location>
        <begin position="29"/>
        <end position="319"/>
    </location>
</feature>
<gene>
    <name evidence="7" type="ORF">FHX74_001780</name>
</gene>
<accession>A0A7W3P5S7</accession>
<dbReference type="EMBL" id="JACGWT010000002">
    <property type="protein sequence ID" value="MBA8794175.1"/>
    <property type="molecule type" value="Genomic_DNA"/>
</dbReference>
<dbReference type="GO" id="GO:0004553">
    <property type="term" value="F:hydrolase activity, hydrolyzing O-glycosyl compounds"/>
    <property type="evidence" value="ECO:0007669"/>
    <property type="project" value="InterPro"/>
</dbReference>
<dbReference type="Gene3D" id="3.20.20.80">
    <property type="entry name" value="Glycosidases"/>
    <property type="match status" value="1"/>
</dbReference>
<dbReference type="Pfam" id="PF00704">
    <property type="entry name" value="Glyco_hydro_18"/>
    <property type="match status" value="1"/>
</dbReference>
<keyword evidence="2 3" id="KW-0326">Glycosidase</keyword>
<dbReference type="PROSITE" id="PS51910">
    <property type="entry name" value="GH18_2"/>
    <property type="match status" value="1"/>
</dbReference>
<comment type="similarity">
    <text evidence="4">Belongs to the glycosyl hydrolase 18 family.</text>
</comment>
<reference evidence="7 8" key="1">
    <citation type="submission" date="2020-07" db="EMBL/GenBank/DDBJ databases">
        <title>Sequencing the genomes of 1000 actinobacteria strains.</title>
        <authorList>
            <person name="Klenk H.-P."/>
        </authorList>
    </citation>
    <scope>NUCLEOTIDE SEQUENCE [LARGE SCALE GENOMIC DNA]</scope>
    <source>
        <strain evidence="7 8">DSM 100723</strain>
    </source>
</reference>
<dbReference type="GO" id="GO:0005975">
    <property type="term" value="P:carbohydrate metabolic process"/>
    <property type="evidence" value="ECO:0007669"/>
    <property type="project" value="InterPro"/>
</dbReference>
<evidence type="ECO:0000256" key="5">
    <source>
        <dbReference type="SAM" id="SignalP"/>
    </source>
</evidence>
<proteinExistence type="inferred from homology"/>
<dbReference type="Proteomes" id="UP000523079">
    <property type="component" value="Unassembled WGS sequence"/>
</dbReference>
<sequence>MTRRLLLSLLSVLSVLALVVGGVAPAAARPGPGGPKPGHLLRAHDRVVAYYQTIYTTDADGTKHYVDPRPLAKVATDVNVGAVHLNDDRSLHLNDDPPNDPSFDRMWADLHAMQRRGVRVNAFVGGAAQGSYRNLAEHFDVYYPILRDFLRTYRLDGVDLDIEEPFSLDDTVHLVRALRHDFGPRFVITLTPVAADLAGLTDFSGGFSYAELERRAGRDINWYNAQFYCGWGDLRTTDMYDKVLANGFAPSRFVAGTVTNPANCGGYVEPATLASVLHTLTHEHPDFGGVAGWEYFNALGPGDTGPAGWYGAVRRDLRP</sequence>
<feature type="signal peptide" evidence="5">
    <location>
        <begin position="1"/>
        <end position="28"/>
    </location>
</feature>
<dbReference type="SUPFAM" id="SSF51445">
    <property type="entry name" value="(Trans)glycosidases"/>
    <property type="match status" value="1"/>
</dbReference>
<evidence type="ECO:0000313" key="7">
    <source>
        <dbReference type="EMBL" id="MBA8794175.1"/>
    </source>
</evidence>
<evidence type="ECO:0000256" key="1">
    <source>
        <dbReference type="ARBA" id="ARBA00022801"/>
    </source>
</evidence>
<dbReference type="RefSeq" id="WP_182559681.1">
    <property type="nucleotide sequence ID" value="NZ_JACGWT010000002.1"/>
</dbReference>
<dbReference type="PROSITE" id="PS01095">
    <property type="entry name" value="GH18_1"/>
    <property type="match status" value="1"/>
</dbReference>
<evidence type="ECO:0000256" key="4">
    <source>
        <dbReference type="RuleBase" id="RU004453"/>
    </source>
</evidence>
<comment type="caution">
    <text evidence="7">The sequence shown here is derived from an EMBL/GenBank/DDBJ whole genome shotgun (WGS) entry which is preliminary data.</text>
</comment>
<keyword evidence="8" id="KW-1185">Reference proteome</keyword>
<organism evidence="7 8">
    <name type="scientific">Microlunatus kandeliicorticis</name>
    <dbReference type="NCBI Taxonomy" id="1759536"/>
    <lineage>
        <taxon>Bacteria</taxon>
        <taxon>Bacillati</taxon>
        <taxon>Actinomycetota</taxon>
        <taxon>Actinomycetes</taxon>
        <taxon>Propionibacteriales</taxon>
        <taxon>Propionibacteriaceae</taxon>
        <taxon>Microlunatus</taxon>
    </lineage>
</organism>
<evidence type="ECO:0000259" key="6">
    <source>
        <dbReference type="PROSITE" id="PS51910"/>
    </source>
</evidence>
<evidence type="ECO:0000313" key="8">
    <source>
        <dbReference type="Proteomes" id="UP000523079"/>
    </source>
</evidence>
<feature type="domain" description="GH18" evidence="6">
    <location>
        <begin position="45"/>
        <end position="319"/>
    </location>
</feature>
<dbReference type="InterPro" id="IPR017853">
    <property type="entry name" value="GH"/>
</dbReference>